<evidence type="ECO:0000313" key="3">
    <source>
        <dbReference type="Proteomes" id="UP000283341"/>
    </source>
</evidence>
<dbReference type="Gene3D" id="2.60.120.890">
    <property type="entry name" value="BT2081, beta-jelly-roll domain"/>
    <property type="match status" value="1"/>
</dbReference>
<name>A0A412IKT2_9BACE</name>
<organism evidence="2 3">
    <name type="scientific">Bacteroides cellulosilyticus</name>
    <dbReference type="NCBI Taxonomy" id="246787"/>
    <lineage>
        <taxon>Bacteria</taxon>
        <taxon>Pseudomonadati</taxon>
        <taxon>Bacteroidota</taxon>
        <taxon>Bacteroidia</taxon>
        <taxon>Bacteroidales</taxon>
        <taxon>Bacteroidaceae</taxon>
        <taxon>Bacteroides</taxon>
    </lineage>
</organism>
<dbReference type="AlphaFoldDB" id="A0A412IKT2"/>
<dbReference type="RefSeq" id="WP_118402225.1">
    <property type="nucleotide sequence ID" value="NZ_JADNFX010000027.1"/>
</dbReference>
<dbReference type="Pfam" id="PF14900">
    <property type="entry name" value="DUF4493"/>
    <property type="match status" value="1"/>
</dbReference>
<evidence type="ECO:0000313" key="2">
    <source>
        <dbReference type="EMBL" id="RGS38244.1"/>
    </source>
</evidence>
<proteinExistence type="predicted"/>
<keyword evidence="1" id="KW-0732">Signal</keyword>
<feature type="chain" id="PRO_5019253689" evidence="1">
    <location>
        <begin position="28"/>
        <end position="728"/>
    </location>
</feature>
<gene>
    <name evidence="2" type="ORF">DWX97_07775</name>
</gene>
<dbReference type="EMBL" id="QRVJ01000004">
    <property type="protein sequence ID" value="RGS38244.1"/>
    <property type="molecule type" value="Genomic_DNA"/>
</dbReference>
<dbReference type="InterPro" id="IPR038653">
    <property type="entry name" value="Put_CMD_sf"/>
</dbReference>
<feature type="signal peptide" evidence="1">
    <location>
        <begin position="1"/>
        <end position="27"/>
    </location>
</feature>
<evidence type="ECO:0000256" key="1">
    <source>
        <dbReference type="SAM" id="SignalP"/>
    </source>
</evidence>
<accession>A0A412IKT2</accession>
<protein>
    <submittedName>
        <fullName evidence="2">DUF4493 domain-containing protein</fullName>
    </submittedName>
</protein>
<reference evidence="2 3" key="1">
    <citation type="submission" date="2018-08" db="EMBL/GenBank/DDBJ databases">
        <title>A genome reference for cultivated species of the human gut microbiota.</title>
        <authorList>
            <person name="Zou Y."/>
            <person name="Xue W."/>
            <person name="Luo G."/>
        </authorList>
    </citation>
    <scope>NUCLEOTIDE SEQUENCE [LARGE SCALE GENOMIC DNA]</scope>
    <source>
        <strain evidence="2 3">AF22-3AC</strain>
    </source>
</reference>
<dbReference type="InterPro" id="IPR027840">
    <property type="entry name" value="DUF4493"/>
</dbReference>
<dbReference type="Proteomes" id="UP000283341">
    <property type="component" value="Unassembled WGS sequence"/>
</dbReference>
<sequence>MFSLIRNLKVVKKGLFACLLLCLACNSDEPLTGGRGFRISLTDEVSVTSRSTPVEIGKPAAKNFHLLITRLDKEATIYDGAYTSGLIEAPVGTYRLRASFGNNALLAVDSPYYEGVVDTELAGDAETPVTIPCSVANALLSVRYVNQAKFEELYSSYGVKVEVDNLYIRLSGAESKSAYFRAGSGVKVSFYATLKDGGKSVSSTLEATDFPSAIGAADHIILSLSAQPVTSGTILTVDKVEIEKATVQETIPVEWLPKPKVSGFEGGATSFTYTETADVSSVAIRYTASMPVQDVEFALDFQDEQYMALNKTYTLSMLGDEDRATLTDAGITVPTLDGTSTDGVLDLTGLTANLRTNAGAEVVNQLSLRVKANNRWSSEDGEVYTIRTIKPEFTVNVQDVNCWSKEFTVDEINVTSGNADKIKGNLVYQYSTDEGSTWQECNNVRRQAFSSIPANKNYKVRACYRGCIHSNIANATLETPLQLPNSDMESWQANKVGKTGIFGGNKDYYDFLPYKSGETDIWWATNNERSRDYSVSAVVVTTSPCVSYNENSKHGGNRSALLYTSGHGGGYASTGSLLYPAGAFAGSLFVGTYSWSGEEDIVTTGHSFAVRPQEFAFWYKYIPKNSDQFKAYIELRSGDEIIATGTFIPTAYSTADSDFKQATVLLEYITLEKKATSVYVQFLSTTKTSFSSSDFDKNKSITFPVMGSWNAHIGSMLYIDDISLNYTK</sequence>
<comment type="caution">
    <text evidence="2">The sequence shown here is derived from an EMBL/GenBank/DDBJ whole genome shotgun (WGS) entry which is preliminary data.</text>
</comment>